<accession>A0A5J9SXF5</accession>
<dbReference type="AlphaFoldDB" id="A0A5J9SXF5"/>
<evidence type="ECO:0000313" key="1">
    <source>
        <dbReference type="EMBL" id="TVU03624.1"/>
    </source>
</evidence>
<name>A0A5J9SXF5_9POAL</name>
<dbReference type="Proteomes" id="UP000324897">
    <property type="component" value="Unassembled WGS sequence"/>
</dbReference>
<keyword evidence="2" id="KW-1185">Reference proteome</keyword>
<evidence type="ECO:0000313" key="2">
    <source>
        <dbReference type="Proteomes" id="UP000324897"/>
    </source>
</evidence>
<sequence>MTLELQEKVCKTHGYYSIGSKLNKPVSLLDLPLRDSNPGGCNTANGANSCTTHAFAKAPNGAGN</sequence>
<protein>
    <submittedName>
        <fullName evidence="1">Uncharacterized protein</fullName>
    </submittedName>
</protein>
<proteinExistence type="predicted"/>
<dbReference type="Gramene" id="TVU03624">
    <property type="protein sequence ID" value="TVU03624"/>
    <property type="gene ID" value="EJB05_50811"/>
</dbReference>
<reference evidence="1 2" key="1">
    <citation type="journal article" date="2019" name="Sci. Rep.">
        <title>A high-quality genome of Eragrostis curvula grass provides insights into Poaceae evolution and supports new strategies to enhance forage quality.</title>
        <authorList>
            <person name="Carballo J."/>
            <person name="Santos B.A.C.M."/>
            <person name="Zappacosta D."/>
            <person name="Garbus I."/>
            <person name="Selva J.P."/>
            <person name="Gallo C.A."/>
            <person name="Diaz A."/>
            <person name="Albertini E."/>
            <person name="Caccamo M."/>
            <person name="Echenique V."/>
        </authorList>
    </citation>
    <scope>NUCLEOTIDE SEQUENCE [LARGE SCALE GENOMIC DNA]</scope>
    <source>
        <strain evidence="2">cv. Victoria</strain>
        <tissue evidence="1">Leaf</tissue>
    </source>
</reference>
<organism evidence="1 2">
    <name type="scientific">Eragrostis curvula</name>
    <name type="common">weeping love grass</name>
    <dbReference type="NCBI Taxonomy" id="38414"/>
    <lineage>
        <taxon>Eukaryota</taxon>
        <taxon>Viridiplantae</taxon>
        <taxon>Streptophyta</taxon>
        <taxon>Embryophyta</taxon>
        <taxon>Tracheophyta</taxon>
        <taxon>Spermatophyta</taxon>
        <taxon>Magnoliopsida</taxon>
        <taxon>Liliopsida</taxon>
        <taxon>Poales</taxon>
        <taxon>Poaceae</taxon>
        <taxon>PACMAD clade</taxon>
        <taxon>Chloridoideae</taxon>
        <taxon>Eragrostideae</taxon>
        <taxon>Eragrostidinae</taxon>
        <taxon>Eragrostis</taxon>
    </lineage>
</organism>
<dbReference type="EMBL" id="RWGY01000163">
    <property type="protein sequence ID" value="TVU03624.1"/>
    <property type="molecule type" value="Genomic_DNA"/>
</dbReference>
<gene>
    <name evidence="1" type="ORF">EJB05_50811</name>
</gene>
<comment type="caution">
    <text evidence="1">The sequence shown here is derived from an EMBL/GenBank/DDBJ whole genome shotgun (WGS) entry which is preliminary data.</text>
</comment>